<gene>
    <name evidence="1" type="ORF">EDB81DRAFT_885024</name>
</gene>
<evidence type="ECO:0000313" key="1">
    <source>
        <dbReference type="EMBL" id="KAH7141973.1"/>
    </source>
</evidence>
<dbReference type="PANTHER" id="PTHR35186:SF4">
    <property type="entry name" value="PRION-INHIBITION AND PROPAGATION HELO DOMAIN-CONTAINING PROTEIN"/>
    <property type="match status" value="1"/>
</dbReference>
<dbReference type="PANTHER" id="PTHR35186">
    <property type="entry name" value="ANK_REP_REGION DOMAIN-CONTAINING PROTEIN"/>
    <property type="match status" value="1"/>
</dbReference>
<accession>A0A9P9EQV3</accession>
<sequence length="117" mass="13591">MNASRDKRRRNIYPPACQDKFVTFQLHTITVRKYWTTAEIAGLVLGAVPLLISELEHYEDFVEPMVAFLKWKGQLSKVTRRLLMGHTAYDHNVRLLLKQVVSNEDLVDMMDDPQSDD</sequence>
<dbReference type="AlphaFoldDB" id="A0A9P9EQV3"/>
<dbReference type="OrthoDB" id="3565018at2759"/>
<name>A0A9P9EQV3_9HYPO</name>
<proteinExistence type="predicted"/>
<comment type="caution">
    <text evidence="1">The sequence shown here is derived from an EMBL/GenBank/DDBJ whole genome shotgun (WGS) entry which is preliminary data.</text>
</comment>
<organism evidence="1 2">
    <name type="scientific">Dactylonectria macrodidyma</name>
    <dbReference type="NCBI Taxonomy" id="307937"/>
    <lineage>
        <taxon>Eukaryota</taxon>
        <taxon>Fungi</taxon>
        <taxon>Dikarya</taxon>
        <taxon>Ascomycota</taxon>
        <taxon>Pezizomycotina</taxon>
        <taxon>Sordariomycetes</taxon>
        <taxon>Hypocreomycetidae</taxon>
        <taxon>Hypocreales</taxon>
        <taxon>Nectriaceae</taxon>
        <taxon>Dactylonectria</taxon>
    </lineage>
</organism>
<reference evidence="1" key="1">
    <citation type="journal article" date="2021" name="Nat. Commun.">
        <title>Genetic determinants of endophytism in the Arabidopsis root mycobiome.</title>
        <authorList>
            <person name="Mesny F."/>
            <person name="Miyauchi S."/>
            <person name="Thiergart T."/>
            <person name="Pickel B."/>
            <person name="Atanasova L."/>
            <person name="Karlsson M."/>
            <person name="Huettel B."/>
            <person name="Barry K.W."/>
            <person name="Haridas S."/>
            <person name="Chen C."/>
            <person name="Bauer D."/>
            <person name="Andreopoulos W."/>
            <person name="Pangilinan J."/>
            <person name="LaButti K."/>
            <person name="Riley R."/>
            <person name="Lipzen A."/>
            <person name="Clum A."/>
            <person name="Drula E."/>
            <person name="Henrissat B."/>
            <person name="Kohler A."/>
            <person name="Grigoriev I.V."/>
            <person name="Martin F.M."/>
            <person name="Hacquard S."/>
        </authorList>
    </citation>
    <scope>NUCLEOTIDE SEQUENCE</scope>
    <source>
        <strain evidence="1">MPI-CAGE-AT-0147</strain>
    </source>
</reference>
<protein>
    <submittedName>
        <fullName evidence="1">Uncharacterized protein</fullName>
    </submittedName>
</protein>
<dbReference type="Proteomes" id="UP000738349">
    <property type="component" value="Unassembled WGS sequence"/>
</dbReference>
<keyword evidence="2" id="KW-1185">Reference proteome</keyword>
<evidence type="ECO:0000313" key="2">
    <source>
        <dbReference type="Proteomes" id="UP000738349"/>
    </source>
</evidence>
<dbReference type="EMBL" id="JAGMUV010000010">
    <property type="protein sequence ID" value="KAH7141973.1"/>
    <property type="molecule type" value="Genomic_DNA"/>
</dbReference>